<name>A0A7G5IJS6_9SPHN</name>
<feature type="region of interest" description="Disordered" evidence="1">
    <location>
        <begin position="27"/>
        <end position="80"/>
    </location>
</feature>
<evidence type="ECO:0000313" key="3">
    <source>
        <dbReference type="EMBL" id="QMW23618.1"/>
    </source>
</evidence>
<feature type="signal peptide" evidence="2">
    <location>
        <begin position="1"/>
        <end position="22"/>
    </location>
</feature>
<evidence type="ECO:0000256" key="1">
    <source>
        <dbReference type="SAM" id="MobiDB-lite"/>
    </source>
</evidence>
<dbReference type="KEGG" id="sand:H3309_03750"/>
<feature type="compositionally biased region" description="Low complexity" evidence="1">
    <location>
        <begin position="61"/>
        <end position="80"/>
    </location>
</feature>
<feature type="chain" id="PRO_5028955145" evidence="2">
    <location>
        <begin position="23"/>
        <end position="184"/>
    </location>
</feature>
<keyword evidence="2" id="KW-0732">Signal</keyword>
<keyword evidence="4" id="KW-1185">Reference proteome</keyword>
<proteinExistence type="predicted"/>
<dbReference type="EMBL" id="CP059851">
    <property type="protein sequence ID" value="QMW23618.1"/>
    <property type="molecule type" value="Genomic_DNA"/>
</dbReference>
<evidence type="ECO:0000313" key="4">
    <source>
        <dbReference type="Proteomes" id="UP000515292"/>
    </source>
</evidence>
<dbReference type="Proteomes" id="UP000515292">
    <property type="component" value="Chromosome"/>
</dbReference>
<dbReference type="RefSeq" id="WP_182297441.1">
    <property type="nucleotide sequence ID" value="NZ_CP059851.1"/>
</dbReference>
<organism evidence="3 4">
    <name type="scientific">Sandaracinobacteroides saxicola</name>
    <dbReference type="NCBI Taxonomy" id="2759707"/>
    <lineage>
        <taxon>Bacteria</taxon>
        <taxon>Pseudomonadati</taxon>
        <taxon>Pseudomonadota</taxon>
        <taxon>Alphaproteobacteria</taxon>
        <taxon>Sphingomonadales</taxon>
        <taxon>Sphingosinicellaceae</taxon>
        <taxon>Sandaracinobacteroides</taxon>
    </lineage>
</organism>
<evidence type="ECO:0000256" key="2">
    <source>
        <dbReference type="SAM" id="SignalP"/>
    </source>
</evidence>
<accession>A0A7G5IJS6</accession>
<reference evidence="3 4" key="1">
    <citation type="submission" date="2020-07" db="EMBL/GenBank/DDBJ databases">
        <title>Complete genome sequence for Sandaracinobacter sp. M6.</title>
        <authorList>
            <person name="Tang Y."/>
            <person name="Liu Q."/>
            <person name="Guo Z."/>
            <person name="Lei P."/>
            <person name="Huang B."/>
        </authorList>
    </citation>
    <scope>NUCLEOTIDE SEQUENCE [LARGE SCALE GENOMIC DNA]</scope>
    <source>
        <strain evidence="3 4">M6</strain>
    </source>
</reference>
<sequence length="184" mass="18530">MASNNMVVLLVALIGATATVTAAWIGTSGKRDRGPAPAIGTTGGNSGFTPNPAPASPAPTAPSGAEPTTAAAAPNTAPNTDVRTSAMATLATVDISGVWTDRESVTLRLQQQGNLFTFHNPLDGTLLPGSGGAVTGRNVSFTLTGAPGFSVRCNGTVTGDNQRIDMACESPQGVSETGSFWRVS</sequence>
<feature type="compositionally biased region" description="Pro residues" evidence="1">
    <location>
        <begin position="51"/>
        <end position="60"/>
    </location>
</feature>
<dbReference type="AlphaFoldDB" id="A0A7G5IJS6"/>
<protein>
    <submittedName>
        <fullName evidence="3">Uncharacterized protein</fullName>
    </submittedName>
</protein>
<gene>
    <name evidence="3" type="ORF">H3309_03750</name>
</gene>